<feature type="transmembrane region" description="Helical" evidence="1">
    <location>
        <begin position="12"/>
        <end position="31"/>
    </location>
</feature>
<keyword evidence="1" id="KW-1133">Transmembrane helix</keyword>
<dbReference type="RefSeq" id="WP_002170090.1">
    <property type="nucleotide sequence ID" value="NZ_JH792256.1"/>
</dbReference>
<dbReference type="AlphaFoldDB" id="A0ABC9QVD4"/>
<organism evidence="2 3">
    <name type="scientific">Bacillus mycoides</name>
    <dbReference type="NCBI Taxonomy" id="1405"/>
    <lineage>
        <taxon>Bacteria</taxon>
        <taxon>Bacillati</taxon>
        <taxon>Bacillota</taxon>
        <taxon>Bacilli</taxon>
        <taxon>Bacillales</taxon>
        <taxon>Bacillaceae</taxon>
        <taxon>Bacillus</taxon>
        <taxon>Bacillus cereus group</taxon>
    </lineage>
</organism>
<sequence length="69" mass="7730">MNNFNDLVDLFWSSLWILGFIFVLLIALLMMKRMIFGASTYSGSSSNNKDLIKVSLFSSITSNNDSGKD</sequence>
<accession>A0ABC9QVD4</accession>
<proteinExistence type="predicted"/>
<comment type="caution">
    <text evidence="2">The sequence shown here is derived from an EMBL/GenBank/DDBJ whole genome shotgun (WGS) entry which is preliminary data.</text>
</comment>
<evidence type="ECO:0000313" key="2">
    <source>
        <dbReference type="EMBL" id="EJR28774.1"/>
    </source>
</evidence>
<evidence type="ECO:0000256" key="1">
    <source>
        <dbReference type="SAM" id="Phobius"/>
    </source>
</evidence>
<name>A0ABC9QVD4_BACMY</name>
<evidence type="ECO:0000313" key="3">
    <source>
        <dbReference type="Proteomes" id="UP000006976"/>
    </source>
</evidence>
<evidence type="ECO:0008006" key="4">
    <source>
        <dbReference type="Google" id="ProtNLM"/>
    </source>
</evidence>
<keyword evidence="1" id="KW-0472">Membrane</keyword>
<gene>
    <name evidence="2" type="ORF">III_06049</name>
</gene>
<keyword evidence="1" id="KW-0812">Transmembrane</keyword>
<protein>
    <recommendedName>
        <fullName evidence="4">ATP synthase F0 subunit 8</fullName>
    </recommendedName>
</protein>
<dbReference type="EMBL" id="AHEV01000059">
    <property type="protein sequence ID" value="EJR28774.1"/>
    <property type="molecule type" value="Genomic_DNA"/>
</dbReference>
<dbReference type="Proteomes" id="UP000006976">
    <property type="component" value="Unassembled WGS sequence"/>
</dbReference>
<reference evidence="2 3" key="1">
    <citation type="submission" date="2012-04" db="EMBL/GenBank/DDBJ databases">
        <title>The Genome Sequence of Bacillus cereus VD078.</title>
        <authorList>
            <consortium name="The Broad Institute Genome Sequencing Platform"/>
            <consortium name="The Broad Institute Genome Sequencing Center for Infectious Disease"/>
            <person name="Feldgarden M."/>
            <person name="Van der Auwera G.A."/>
            <person name="Mahillon J."/>
            <person name="Duprez V."/>
            <person name="Timmery S."/>
            <person name="Mattelet C."/>
            <person name="Dierick K."/>
            <person name="Sun M."/>
            <person name="Yu Z."/>
            <person name="Zhu L."/>
            <person name="Hu X."/>
            <person name="Shank E.B."/>
            <person name="Swiecicka I."/>
            <person name="Hansen B.M."/>
            <person name="Andrup L."/>
            <person name="Young S.K."/>
            <person name="Zeng Q."/>
            <person name="Gargeya S."/>
            <person name="Fitzgerald M."/>
            <person name="Haas B."/>
            <person name="Abouelleil A."/>
            <person name="Alvarado L."/>
            <person name="Arachchi H.M."/>
            <person name="Berlin A."/>
            <person name="Chapman S.B."/>
            <person name="Goldberg J."/>
            <person name="Griggs A."/>
            <person name="Gujja S."/>
            <person name="Hansen M."/>
            <person name="Howarth C."/>
            <person name="Imamovic A."/>
            <person name="Larimer J."/>
            <person name="McCowen C."/>
            <person name="Montmayeur A."/>
            <person name="Murphy C."/>
            <person name="Neiman D."/>
            <person name="Pearson M."/>
            <person name="Priest M."/>
            <person name="Roberts A."/>
            <person name="Saif S."/>
            <person name="Shea T."/>
            <person name="Sisk P."/>
            <person name="Sykes S."/>
            <person name="Wortman J."/>
            <person name="Nusbaum C."/>
            <person name="Birren B."/>
        </authorList>
    </citation>
    <scope>NUCLEOTIDE SEQUENCE [LARGE SCALE GENOMIC DNA]</scope>
    <source>
        <strain evidence="2 3">VD078</strain>
    </source>
</reference>